<reference evidence="1" key="2">
    <citation type="submission" date="2013-04" db="UniProtKB">
        <authorList>
            <consortium name="EnsemblPlants"/>
        </authorList>
    </citation>
    <scope>IDENTIFICATION</scope>
</reference>
<dbReference type="Gramene" id="OB01G38190.1">
    <property type="protein sequence ID" value="OB01G38190.1"/>
    <property type="gene ID" value="OB01G38190"/>
</dbReference>
<keyword evidence="2" id="KW-1185">Reference proteome</keyword>
<organism evidence="1">
    <name type="scientific">Oryza brachyantha</name>
    <name type="common">malo sina</name>
    <dbReference type="NCBI Taxonomy" id="4533"/>
    <lineage>
        <taxon>Eukaryota</taxon>
        <taxon>Viridiplantae</taxon>
        <taxon>Streptophyta</taxon>
        <taxon>Embryophyta</taxon>
        <taxon>Tracheophyta</taxon>
        <taxon>Spermatophyta</taxon>
        <taxon>Magnoliopsida</taxon>
        <taxon>Liliopsida</taxon>
        <taxon>Poales</taxon>
        <taxon>Poaceae</taxon>
        <taxon>BOP clade</taxon>
        <taxon>Oryzoideae</taxon>
        <taxon>Oryzeae</taxon>
        <taxon>Oryzinae</taxon>
        <taxon>Oryza</taxon>
    </lineage>
</organism>
<protein>
    <submittedName>
        <fullName evidence="1">Uncharacterized protein</fullName>
    </submittedName>
</protein>
<name>J3L3L3_ORYBR</name>
<evidence type="ECO:0000313" key="2">
    <source>
        <dbReference type="Proteomes" id="UP000006038"/>
    </source>
</evidence>
<evidence type="ECO:0000313" key="1">
    <source>
        <dbReference type="EnsemblPlants" id="OB01G38190.1"/>
    </source>
</evidence>
<sequence>MFGQPYCSHLLLENYMVGCQAAQERVINFLLSMSAMVKGRVSTSPQSLYVGEMVSRVEIWYLQKPV</sequence>
<proteinExistence type="predicted"/>
<reference evidence="1" key="1">
    <citation type="journal article" date="2013" name="Nat. Commun.">
        <title>Whole-genome sequencing of Oryza brachyantha reveals mechanisms underlying Oryza genome evolution.</title>
        <authorList>
            <person name="Chen J."/>
            <person name="Huang Q."/>
            <person name="Gao D."/>
            <person name="Wang J."/>
            <person name="Lang Y."/>
            <person name="Liu T."/>
            <person name="Li B."/>
            <person name="Bai Z."/>
            <person name="Luis Goicoechea J."/>
            <person name="Liang C."/>
            <person name="Chen C."/>
            <person name="Zhang W."/>
            <person name="Sun S."/>
            <person name="Liao Y."/>
            <person name="Zhang X."/>
            <person name="Yang L."/>
            <person name="Song C."/>
            <person name="Wang M."/>
            <person name="Shi J."/>
            <person name="Liu G."/>
            <person name="Liu J."/>
            <person name="Zhou H."/>
            <person name="Zhou W."/>
            <person name="Yu Q."/>
            <person name="An N."/>
            <person name="Chen Y."/>
            <person name="Cai Q."/>
            <person name="Wang B."/>
            <person name="Liu B."/>
            <person name="Min J."/>
            <person name="Huang Y."/>
            <person name="Wu H."/>
            <person name="Li Z."/>
            <person name="Zhang Y."/>
            <person name="Yin Y."/>
            <person name="Song W."/>
            <person name="Jiang J."/>
            <person name="Jackson S.A."/>
            <person name="Wing R.A."/>
            <person name="Wang J."/>
            <person name="Chen M."/>
        </authorList>
    </citation>
    <scope>NUCLEOTIDE SEQUENCE [LARGE SCALE GENOMIC DNA]</scope>
    <source>
        <strain evidence="1">cv. IRGC 101232</strain>
    </source>
</reference>
<dbReference type="Proteomes" id="UP000006038">
    <property type="component" value="Chromosome 1"/>
</dbReference>
<dbReference type="EnsemblPlants" id="OB01G38190.1">
    <property type="protein sequence ID" value="OB01G38190.1"/>
    <property type="gene ID" value="OB01G38190"/>
</dbReference>
<dbReference type="AlphaFoldDB" id="J3L3L3"/>
<dbReference type="HOGENOM" id="CLU_2835217_0_0_1"/>
<accession>J3L3L3</accession>